<proteinExistence type="predicted"/>
<keyword evidence="2" id="KW-1133">Transmembrane helix</keyword>
<feature type="transmembrane region" description="Helical" evidence="2">
    <location>
        <begin position="12"/>
        <end position="35"/>
    </location>
</feature>
<evidence type="ECO:0000256" key="1">
    <source>
        <dbReference type="SAM" id="MobiDB-lite"/>
    </source>
</evidence>
<keyword evidence="4" id="KW-1185">Reference proteome</keyword>
<dbReference type="AlphaFoldDB" id="A0A0U4CWD1"/>
<accession>A0A0U4CWD1</accession>
<dbReference type="Proteomes" id="UP000067689">
    <property type="component" value="Chromosome"/>
</dbReference>
<sequence length="232" mass="23578">MPDSTDTRERSSVLGGLSWFQVLAGALAAMTSAWIASALGVAGTIVGAALGSLVVTITSSLYASTLDKGRTLIVQTDGGQVVETEAEPGHTAEALAAVRRATHEEVTGAEVVDAPRRTIRWRAVALSTVVVLLVAGVAMGSYELVTGKAYGSNPDNPRIGHFSGGGGDSTPRDERPTPTETATPDPTASPTPDDEATPDPTPTPTPTSSADPVPTPTPSATTGDQQDPAPAP</sequence>
<dbReference type="OrthoDB" id="3748562at2"/>
<evidence type="ECO:0000313" key="4">
    <source>
        <dbReference type="Proteomes" id="UP000067689"/>
    </source>
</evidence>
<evidence type="ECO:0000256" key="2">
    <source>
        <dbReference type="SAM" id="Phobius"/>
    </source>
</evidence>
<name>A0A0U4CWD1_9ACTN</name>
<dbReference type="KEGG" id="aer:AERYTH_10155"/>
<keyword evidence="2" id="KW-0472">Membrane</keyword>
<feature type="compositionally biased region" description="Low complexity" evidence="1">
    <location>
        <begin position="206"/>
        <end position="222"/>
    </location>
</feature>
<feature type="transmembrane region" description="Helical" evidence="2">
    <location>
        <begin position="123"/>
        <end position="142"/>
    </location>
</feature>
<gene>
    <name evidence="3" type="ORF">AERYTH_10155</name>
</gene>
<dbReference type="PATRIC" id="fig|2041.4.peg.2123"/>
<dbReference type="EMBL" id="CP011502">
    <property type="protein sequence ID" value="ALX05037.1"/>
    <property type="molecule type" value="Genomic_DNA"/>
</dbReference>
<dbReference type="RefSeq" id="WP_067858071.1">
    <property type="nucleotide sequence ID" value="NZ_CP011502.1"/>
</dbReference>
<dbReference type="STRING" id="2041.AERYTH_10155"/>
<feature type="region of interest" description="Disordered" evidence="1">
    <location>
        <begin position="150"/>
        <end position="232"/>
    </location>
</feature>
<evidence type="ECO:0000313" key="3">
    <source>
        <dbReference type="EMBL" id="ALX05037.1"/>
    </source>
</evidence>
<keyword evidence="2" id="KW-0812">Transmembrane</keyword>
<feature type="transmembrane region" description="Helical" evidence="2">
    <location>
        <begin position="41"/>
        <end position="63"/>
    </location>
</feature>
<reference evidence="3 4" key="1">
    <citation type="journal article" date="1991" name="Int. J. Syst. Bacteriol.">
        <title>Description of the erythromycin-producing bacterium Arthrobacter sp. strain NRRL B-3381 as Aeromicrobium erythreum gen. nov., sp. nov.</title>
        <authorList>
            <person name="Miller E.S."/>
            <person name="Woese C.R."/>
            <person name="Brenner S."/>
        </authorList>
    </citation>
    <scope>NUCLEOTIDE SEQUENCE [LARGE SCALE GENOMIC DNA]</scope>
    <source>
        <strain evidence="3 4">AR18</strain>
    </source>
</reference>
<organism evidence="3 4">
    <name type="scientific">Aeromicrobium erythreum</name>
    <dbReference type="NCBI Taxonomy" id="2041"/>
    <lineage>
        <taxon>Bacteria</taxon>
        <taxon>Bacillati</taxon>
        <taxon>Actinomycetota</taxon>
        <taxon>Actinomycetes</taxon>
        <taxon>Propionibacteriales</taxon>
        <taxon>Nocardioidaceae</taxon>
        <taxon>Aeromicrobium</taxon>
    </lineage>
</organism>
<protein>
    <submittedName>
        <fullName evidence="3">Uncharacterized protein</fullName>
    </submittedName>
</protein>
<feature type="compositionally biased region" description="Low complexity" evidence="1">
    <location>
        <begin position="178"/>
        <end position="191"/>
    </location>
</feature>